<keyword evidence="3" id="KW-1185">Reference proteome</keyword>
<evidence type="ECO:0000313" key="3">
    <source>
        <dbReference type="Proteomes" id="UP000323506"/>
    </source>
</evidence>
<dbReference type="GO" id="GO:0016747">
    <property type="term" value="F:acyltransferase activity, transferring groups other than amino-acyl groups"/>
    <property type="evidence" value="ECO:0007669"/>
    <property type="project" value="InterPro"/>
</dbReference>
<dbReference type="InterPro" id="IPR013601">
    <property type="entry name" value="FAE1_typ3_polyketide_synth"/>
</dbReference>
<dbReference type="AlphaFoldDB" id="A0A5D2FDN5"/>
<dbReference type="GO" id="GO:0006633">
    <property type="term" value="P:fatty acid biosynthetic process"/>
    <property type="evidence" value="ECO:0007669"/>
    <property type="project" value="InterPro"/>
</dbReference>
<sequence length="84" mass="9604">MLWSNFYRCNPNSYAIVVRMGTLLSTVGNHRSMLVSNCLFHMDGAAMLLSNGLSDCCHLITNSNWLSDRCHLKYQVIHTLPMRE</sequence>
<name>A0A5D2FDN5_GOSDA</name>
<dbReference type="InterPro" id="IPR016039">
    <property type="entry name" value="Thiolase-like"/>
</dbReference>
<organism evidence="2 3">
    <name type="scientific">Gossypium darwinii</name>
    <name type="common">Darwin's cotton</name>
    <name type="synonym">Gossypium barbadense var. darwinii</name>
    <dbReference type="NCBI Taxonomy" id="34276"/>
    <lineage>
        <taxon>Eukaryota</taxon>
        <taxon>Viridiplantae</taxon>
        <taxon>Streptophyta</taxon>
        <taxon>Embryophyta</taxon>
        <taxon>Tracheophyta</taxon>
        <taxon>Spermatophyta</taxon>
        <taxon>Magnoliopsida</taxon>
        <taxon>eudicotyledons</taxon>
        <taxon>Gunneridae</taxon>
        <taxon>Pentapetalae</taxon>
        <taxon>rosids</taxon>
        <taxon>malvids</taxon>
        <taxon>Malvales</taxon>
        <taxon>Malvaceae</taxon>
        <taxon>Malvoideae</taxon>
        <taxon>Gossypium</taxon>
    </lineage>
</organism>
<evidence type="ECO:0000259" key="1">
    <source>
        <dbReference type="Pfam" id="PF08392"/>
    </source>
</evidence>
<dbReference type="SUPFAM" id="SSF53901">
    <property type="entry name" value="Thiolase-like"/>
    <property type="match status" value="1"/>
</dbReference>
<dbReference type="Pfam" id="PF08392">
    <property type="entry name" value="FAE1_CUT1_RppA"/>
    <property type="match status" value="1"/>
</dbReference>
<gene>
    <name evidence="2" type="ORF">ES288_A09G261500v1</name>
</gene>
<dbReference type="EMBL" id="CM017696">
    <property type="protein sequence ID" value="TYH03971.1"/>
    <property type="molecule type" value="Genomic_DNA"/>
</dbReference>
<dbReference type="Proteomes" id="UP000323506">
    <property type="component" value="Chromosome A09"/>
</dbReference>
<reference evidence="2 3" key="1">
    <citation type="submission" date="2019-06" db="EMBL/GenBank/DDBJ databases">
        <title>WGS assembly of Gossypium darwinii.</title>
        <authorList>
            <person name="Chen Z.J."/>
            <person name="Sreedasyam A."/>
            <person name="Ando A."/>
            <person name="Song Q."/>
            <person name="De L."/>
            <person name="Hulse-Kemp A."/>
            <person name="Ding M."/>
            <person name="Ye W."/>
            <person name="Kirkbride R."/>
            <person name="Jenkins J."/>
            <person name="Plott C."/>
            <person name="Lovell J."/>
            <person name="Lin Y.-M."/>
            <person name="Vaughn R."/>
            <person name="Liu B."/>
            <person name="Li W."/>
            <person name="Simpson S."/>
            <person name="Scheffler B."/>
            <person name="Saski C."/>
            <person name="Grover C."/>
            <person name="Hu G."/>
            <person name="Conover J."/>
            <person name="Carlson J."/>
            <person name="Shu S."/>
            <person name="Boston L."/>
            <person name="Williams M."/>
            <person name="Peterson D."/>
            <person name="Mcgee K."/>
            <person name="Jones D."/>
            <person name="Wendel J."/>
            <person name="Stelly D."/>
            <person name="Grimwood J."/>
            <person name="Schmutz J."/>
        </authorList>
    </citation>
    <scope>NUCLEOTIDE SEQUENCE [LARGE SCALE GENOMIC DNA]</scope>
    <source>
        <strain evidence="2">1808015.09</strain>
    </source>
</reference>
<evidence type="ECO:0000313" key="2">
    <source>
        <dbReference type="EMBL" id="TYH03971.1"/>
    </source>
</evidence>
<feature type="domain" description="FAE" evidence="1">
    <location>
        <begin position="4"/>
        <end position="53"/>
    </location>
</feature>
<accession>A0A5D2FDN5</accession>
<dbReference type="GO" id="GO:0016020">
    <property type="term" value="C:membrane"/>
    <property type="evidence" value="ECO:0007669"/>
    <property type="project" value="InterPro"/>
</dbReference>
<proteinExistence type="predicted"/>
<protein>
    <recommendedName>
        <fullName evidence="1">FAE domain-containing protein</fullName>
    </recommendedName>
</protein>